<comment type="caution">
    <text evidence="3">The sequence shown here is derived from an EMBL/GenBank/DDBJ whole genome shotgun (WGS) entry which is preliminary data.</text>
</comment>
<evidence type="ECO:0000256" key="1">
    <source>
        <dbReference type="ARBA" id="ARBA00006464"/>
    </source>
</evidence>
<comment type="similarity">
    <text evidence="1">Belongs to the bacterial sugar transferase family.</text>
</comment>
<dbReference type="AlphaFoldDB" id="A0A2G9Z9C6"/>
<gene>
    <name evidence="3" type="ORF">COX26_02480</name>
</gene>
<evidence type="ECO:0000313" key="3">
    <source>
        <dbReference type="EMBL" id="PIP29744.1"/>
    </source>
</evidence>
<accession>A0A2G9Z9C6</accession>
<reference evidence="3 4" key="1">
    <citation type="submission" date="2017-09" db="EMBL/GenBank/DDBJ databases">
        <title>Depth-based differentiation of microbial function through sediment-hosted aquifers and enrichment of novel symbionts in the deep terrestrial subsurface.</title>
        <authorList>
            <person name="Probst A.J."/>
            <person name="Ladd B."/>
            <person name="Jarett J.K."/>
            <person name="Geller-Mcgrath D.E."/>
            <person name="Sieber C.M."/>
            <person name="Emerson J.B."/>
            <person name="Anantharaman K."/>
            <person name="Thomas B.C."/>
            <person name="Malmstrom R."/>
            <person name="Stieglmeier M."/>
            <person name="Klingl A."/>
            <person name="Woyke T."/>
            <person name="Ryan C.M."/>
            <person name="Banfield J.F."/>
        </authorList>
    </citation>
    <scope>NUCLEOTIDE SEQUENCE [LARGE SCALE GENOMIC DNA]</scope>
    <source>
        <strain evidence="3">CG23_combo_of_CG06-09_8_20_14_all_54_14</strain>
    </source>
</reference>
<dbReference type="Pfam" id="PF02397">
    <property type="entry name" value="Bac_transf"/>
    <property type="match status" value="1"/>
</dbReference>
<dbReference type="EMBL" id="PCRZ01000043">
    <property type="protein sequence ID" value="PIP29744.1"/>
    <property type="molecule type" value="Genomic_DNA"/>
</dbReference>
<dbReference type="GO" id="GO:0016780">
    <property type="term" value="F:phosphotransferase activity, for other substituted phosphate groups"/>
    <property type="evidence" value="ECO:0007669"/>
    <property type="project" value="TreeGrafter"/>
</dbReference>
<dbReference type="PANTHER" id="PTHR30576">
    <property type="entry name" value="COLANIC BIOSYNTHESIS UDP-GLUCOSE LIPID CARRIER TRANSFERASE"/>
    <property type="match status" value="1"/>
</dbReference>
<organism evidence="3 4">
    <name type="scientific">Candidatus Jorgensenbacteria bacterium CG23_combo_of_CG06-09_8_20_14_all_54_14</name>
    <dbReference type="NCBI Taxonomy" id="1974595"/>
    <lineage>
        <taxon>Bacteria</taxon>
        <taxon>Candidatus Joergenseniibacteriota</taxon>
    </lineage>
</organism>
<dbReference type="PANTHER" id="PTHR30576:SF10">
    <property type="entry name" value="SLL5057 PROTEIN"/>
    <property type="match status" value="1"/>
</dbReference>
<protein>
    <submittedName>
        <fullName evidence="3">Multidrug MFS transporter</fullName>
    </submittedName>
</protein>
<dbReference type="InterPro" id="IPR003362">
    <property type="entry name" value="Bact_transf"/>
</dbReference>
<evidence type="ECO:0000259" key="2">
    <source>
        <dbReference type="Pfam" id="PF02397"/>
    </source>
</evidence>
<evidence type="ECO:0000313" key="4">
    <source>
        <dbReference type="Proteomes" id="UP000228812"/>
    </source>
</evidence>
<sequence length="199" mass="23218">MFPMLKRLFDIVGALAGLVFILPFTPFIALAIVLDDGFPVFVRLDRVSVGRVFKMLKFRTMVRGAHGMKPLYAHLNERRDGPFFKIKDDPRLTKVGKWLRRFRLDEFPQFWNVLIDDISLVGPRPYPPEEVVEYPPEFRRLYFAKAGLTGLAQVMGASTLSFRKTMEYDIYYVEHQSLWLDVKILFRTVFIFFTDPTGV</sequence>
<dbReference type="Proteomes" id="UP000228812">
    <property type="component" value="Unassembled WGS sequence"/>
</dbReference>
<name>A0A2G9Z9C6_9BACT</name>
<proteinExistence type="inferred from homology"/>
<feature type="domain" description="Bacterial sugar transferase" evidence="2">
    <location>
        <begin position="6"/>
        <end position="193"/>
    </location>
</feature>